<keyword evidence="5" id="KW-1185">Reference proteome</keyword>
<dbReference type="InterPro" id="IPR015940">
    <property type="entry name" value="UBA"/>
</dbReference>
<dbReference type="OrthoDB" id="2018023at2759"/>
<dbReference type="EMBL" id="OU895879">
    <property type="protein sequence ID" value="CAG9808175.1"/>
    <property type="molecule type" value="Genomic_DNA"/>
</dbReference>
<evidence type="ECO:0000256" key="1">
    <source>
        <dbReference type="SAM" id="MobiDB-lite"/>
    </source>
</evidence>
<sequence>MPHNSPVNYTDGVPVKISEKYKQPPEIKLTTRLTQQLSKKKDPAETAFLDYNFDLERKIISKTTEWINWRLKQKTERQQRIQQRELMRQKRLEEEQKAKLNQVSYPSDELTSSCDEEDEEEKDDSNEARIKSSYINNQACIPSDKVFSPNFNTILMPTQAVVINQPIDKKSHRRYASNSSNKIDFSFFESDSSPFDNLEMKSMNEMEELAKVLKSTVVDGNQESDDNALERNNSSESDPSDHQKSINNNNNENDIRSTNISDASKALIPKNDMQLIAATQTNAYGAHNFNHQYLFNNYYGMQSTTINTNQPFYSNQQPNNCYYTQNYAVNHMNYALNNNIMACENNISDNEIKSKSVPDIVKELNDELNNSERRRTRNISQSTQGSVPIENDKIIMKTNPDDELNNLPAKSQNLAKQICQMGFKQDLVIRALIRLGDNDKHAVEHLISLNEILQMGFDEEKVSEALIKFDNNKDQALDYLIS</sequence>
<reference evidence="4" key="2">
    <citation type="submission" date="2022-10" db="EMBL/GenBank/DDBJ databases">
        <authorList>
            <consortium name="ENA_rothamsted_submissions"/>
            <consortium name="culmorum"/>
            <person name="King R."/>
        </authorList>
    </citation>
    <scope>NUCLEOTIDE SEQUENCE</scope>
</reference>
<dbReference type="AlphaFoldDB" id="A0A9N9WWG3"/>
<feature type="compositionally biased region" description="Acidic residues" evidence="1">
    <location>
        <begin position="114"/>
        <end position="124"/>
    </location>
</feature>
<feature type="domain" description="UMA" evidence="3">
    <location>
        <begin position="10"/>
        <end position="60"/>
    </location>
</feature>
<dbReference type="GO" id="GO:0043130">
    <property type="term" value="F:ubiquitin binding"/>
    <property type="evidence" value="ECO:0007669"/>
    <property type="project" value="InterPro"/>
</dbReference>
<dbReference type="PROSITE" id="PS50030">
    <property type="entry name" value="UBA"/>
    <property type="match status" value="1"/>
</dbReference>
<evidence type="ECO:0000313" key="4">
    <source>
        <dbReference type="EMBL" id="CAG9808175.1"/>
    </source>
</evidence>
<dbReference type="InterPro" id="IPR038870">
    <property type="entry name" value="UBAP1"/>
</dbReference>
<dbReference type="GO" id="GO:0043162">
    <property type="term" value="P:ubiquitin-dependent protein catabolic process via the multivesicular body sorting pathway"/>
    <property type="evidence" value="ECO:0007669"/>
    <property type="project" value="InterPro"/>
</dbReference>
<proteinExistence type="predicted"/>
<dbReference type="Proteomes" id="UP001153620">
    <property type="component" value="Chromosome 3"/>
</dbReference>
<reference evidence="4" key="1">
    <citation type="submission" date="2022-01" db="EMBL/GenBank/DDBJ databases">
        <authorList>
            <person name="King R."/>
        </authorList>
    </citation>
    <scope>NUCLEOTIDE SEQUENCE</scope>
</reference>
<evidence type="ECO:0000313" key="5">
    <source>
        <dbReference type="Proteomes" id="UP001153620"/>
    </source>
</evidence>
<dbReference type="Pfam" id="PF00627">
    <property type="entry name" value="UBA"/>
    <property type="match status" value="1"/>
</dbReference>
<dbReference type="Gene3D" id="1.10.8.10">
    <property type="entry name" value="DNA helicase RuvA subunit, C-terminal domain"/>
    <property type="match status" value="2"/>
</dbReference>
<dbReference type="PANTHER" id="PTHR15960">
    <property type="entry name" value="LD44032P"/>
    <property type="match status" value="1"/>
</dbReference>
<feature type="region of interest" description="Disordered" evidence="1">
    <location>
        <begin position="97"/>
        <end position="127"/>
    </location>
</feature>
<name>A0A9N9WWG3_9DIPT</name>
<dbReference type="InterPro" id="IPR023340">
    <property type="entry name" value="UMA"/>
</dbReference>
<feature type="domain" description="UBA" evidence="2">
    <location>
        <begin position="437"/>
        <end position="482"/>
    </location>
</feature>
<dbReference type="PANTHER" id="PTHR15960:SF5">
    <property type="entry name" value="LD44032P"/>
    <property type="match status" value="1"/>
</dbReference>
<dbReference type="GO" id="GO:0000813">
    <property type="term" value="C:ESCRT I complex"/>
    <property type="evidence" value="ECO:0007669"/>
    <property type="project" value="InterPro"/>
</dbReference>
<evidence type="ECO:0000259" key="2">
    <source>
        <dbReference type="PROSITE" id="PS50030"/>
    </source>
</evidence>
<dbReference type="PROSITE" id="PS51497">
    <property type="entry name" value="UMA"/>
    <property type="match status" value="1"/>
</dbReference>
<evidence type="ECO:0008006" key="6">
    <source>
        <dbReference type="Google" id="ProtNLM"/>
    </source>
</evidence>
<protein>
    <recommendedName>
        <fullName evidence="6">UBA domain-containing protein</fullName>
    </recommendedName>
</protein>
<dbReference type="InterPro" id="IPR009060">
    <property type="entry name" value="UBA-like_sf"/>
</dbReference>
<accession>A0A9N9WWG3</accession>
<organism evidence="4 5">
    <name type="scientific">Chironomus riparius</name>
    <dbReference type="NCBI Taxonomy" id="315576"/>
    <lineage>
        <taxon>Eukaryota</taxon>
        <taxon>Metazoa</taxon>
        <taxon>Ecdysozoa</taxon>
        <taxon>Arthropoda</taxon>
        <taxon>Hexapoda</taxon>
        <taxon>Insecta</taxon>
        <taxon>Pterygota</taxon>
        <taxon>Neoptera</taxon>
        <taxon>Endopterygota</taxon>
        <taxon>Diptera</taxon>
        <taxon>Nematocera</taxon>
        <taxon>Chironomoidea</taxon>
        <taxon>Chironomidae</taxon>
        <taxon>Chironominae</taxon>
        <taxon>Chironomus</taxon>
    </lineage>
</organism>
<gene>
    <name evidence="4" type="ORF">CHIRRI_LOCUS11020</name>
</gene>
<dbReference type="CDD" id="cd14316">
    <property type="entry name" value="UBA2_UBAP1_like"/>
    <property type="match status" value="1"/>
</dbReference>
<feature type="region of interest" description="Disordered" evidence="1">
    <location>
        <begin position="220"/>
        <end position="257"/>
    </location>
</feature>
<dbReference type="SMART" id="SM00165">
    <property type="entry name" value="UBA"/>
    <property type="match status" value="2"/>
</dbReference>
<dbReference type="SUPFAM" id="SSF46934">
    <property type="entry name" value="UBA-like"/>
    <property type="match status" value="2"/>
</dbReference>
<evidence type="ECO:0000259" key="3">
    <source>
        <dbReference type="PROSITE" id="PS51497"/>
    </source>
</evidence>